<proteinExistence type="predicted"/>
<protein>
    <submittedName>
        <fullName evidence="2">Uncharacterized protein</fullName>
    </submittedName>
</protein>
<dbReference type="Proteomes" id="UP001309876">
    <property type="component" value="Unassembled WGS sequence"/>
</dbReference>
<sequence>MSEALLQLSSSKQCHTQDGEPGRSSALMPAKDLLVQLGGRVDVEEAGKKQYTVAKFGDDVFKFSVGEQGDAFCQDQHRQLVPATFIIGLKDFRAFLALIQELKLESELRLPGTTTPGGDKVPTATLRLA</sequence>
<dbReference type="EMBL" id="JAVRRJ010000014">
    <property type="protein sequence ID" value="KAK5080454.1"/>
    <property type="molecule type" value="Genomic_DNA"/>
</dbReference>
<comment type="caution">
    <text evidence="2">The sequence shown here is derived from an EMBL/GenBank/DDBJ whole genome shotgun (WGS) entry which is preliminary data.</text>
</comment>
<evidence type="ECO:0000313" key="3">
    <source>
        <dbReference type="Proteomes" id="UP001309876"/>
    </source>
</evidence>
<evidence type="ECO:0000313" key="2">
    <source>
        <dbReference type="EMBL" id="KAK5080454.1"/>
    </source>
</evidence>
<gene>
    <name evidence="2" type="ORF">LTR05_008564</name>
</gene>
<reference evidence="2 3" key="1">
    <citation type="submission" date="2023-08" db="EMBL/GenBank/DDBJ databases">
        <title>Black Yeasts Isolated from many extreme environments.</title>
        <authorList>
            <person name="Coleine C."/>
            <person name="Stajich J.E."/>
            <person name="Selbmann L."/>
        </authorList>
    </citation>
    <scope>NUCLEOTIDE SEQUENCE [LARGE SCALE GENOMIC DNA]</scope>
    <source>
        <strain evidence="2 3">CCFEE 5910</strain>
    </source>
</reference>
<dbReference type="AlphaFoldDB" id="A0AAN7PQ50"/>
<feature type="region of interest" description="Disordered" evidence="1">
    <location>
        <begin position="6"/>
        <end position="28"/>
    </location>
</feature>
<name>A0AAN7PQ50_9EURO</name>
<accession>A0AAN7PQ50</accession>
<organism evidence="2 3">
    <name type="scientific">Lithohypha guttulata</name>
    <dbReference type="NCBI Taxonomy" id="1690604"/>
    <lineage>
        <taxon>Eukaryota</taxon>
        <taxon>Fungi</taxon>
        <taxon>Dikarya</taxon>
        <taxon>Ascomycota</taxon>
        <taxon>Pezizomycotina</taxon>
        <taxon>Eurotiomycetes</taxon>
        <taxon>Chaetothyriomycetidae</taxon>
        <taxon>Chaetothyriales</taxon>
        <taxon>Trichomeriaceae</taxon>
        <taxon>Lithohypha</taxon>
    </lineage>
</organism>
<keyword evidence="3" id="KW-1185">Reference proteome</keyword>
<evidence type="ECO:0000256" key="1">
    <source>
        <dbReference type="SAM" id="MobiDB-lite"/>
    </source>
</evidence>